<dbReference type="OrthoDB" id="409824at2759"/>
<dbReference type="Pfam" id="PF00651">
    <property type="entry name" value="BTB"/>
    <property type="match status" value="1"/>
</dbReference>
<dbReference type="STRING" id="34508.A0A4U8UJZ0"/>
<dbReference type="Proteomes" id="UP000298663">
    <property type="component" value="Unassembled WGS sequence"/>
</dbReference>
<evidence type="ECO:0000259" key="1">
    <source>
        <dbReference type="PROSITE" id="PS50097"/>
    </source>
</evidence>
<evidence type="ECO:0000313" key="2">
    <source>
        <dbReference type="EMBL" id="TMS33340.1"/>
    </source>
</evidence>
<dbReference type="PANTHER" id="PTHR22744">
    <property type="entry name" value="HELIX LOOP HELIX PROTEIN 21-RELATED"/>
    <property type="match status" value="1"/>
</dbReference>
<evidence type="ECO:0000313" key="3">
    <source>
        <dbReference type="Proteomes" id="UP000298663"/>
    </source>
</evidence>
<reference evidence="2 3" key="1">
    <citation type="journal article" date="2015" name="Genome Biol.">
        <title>Comparative genomics of Steinernema reveals deeply conserved gene regulatory networks.</title>
        <authorList>
            <person name="Dillman A.R."/>
            <person name="Macchietto M."/>
            <person name="Porter C.F."/>
            <person name="Rogers A."/>
            <person name="Williams B."/>
            <person name="Antoshechkin I."/>
            <person name="Lee M.M."/>
            <person name="Goodwin Z."/>
            <person name="Lu X."/>
            <person name="Lewis E.E."/>
            <person name="Goodrich-Blair H."/>
            <person name="Stock S.P."/>
            <person name="Adams B.J."/>
            <person name="Sternberg P.W."/>
            <person name="Mortazavi A."/>
        </authorList>
    </citation>
    <scope>NUCLEOTIDE SEQUENCE [LARGE SCALE GENOMIC DNA]</scope>
    <source>
        <strain evidence="2 3">ALL</strain>
    </source>
</reference>
<accession>A0A4U8UJZ0</accession>
<gene>
    <name evidence="2" type="ORF">L596_001098</name>
</gene>
<dbReference type="InterPro" id="IPR011333">
    <property type="entry name" value="SKP1/BTB/POZ_sf"/>
</dbReference>
<name>A0A4U8UJZ0_STECR</name>
<comment type="caution">
    <text evidence="2">The sequence shown here is derived from an EMBL/GenBank/DDBJ whole genome shotgun (WGS) entry which is preliminary data.</text>
</comment>
<dbReference type="AlphaFoldDB" id="A0A4U8UJZ0"/>
<dbReference type="SUPFAM" id="SSF54695">
    <property type="entry name" value="POZ domain"/>
    <property type="match status" value="1"/>
</dbReference>
<protein>
    <recommendedName>
        <fullName evidence="1">BTB domain-containing protein</fullName>
    </recommendedName>
</protein>
<sequence>MGAQGTIKMGRSSKICSSRIGKFEWFLNKAAQCTHLQDGQRCSVLNCCPANDHKTILWECIASGTFFFMAENGNKEASFHLWHGQFGNSRNHIHVHWSVPPALNAKRSITSSDDDVAPFAWIQIKIQSSLYVDISDRKNPLVEDSSDIVKLKIEGQKFYLSRKVLRAHSPIFHLRFKKRASYELMNVKLEEFLHFLGVVYNLHVTINKNTIEYLLQLGDRFQCRAVLRRCEEFLESTDVEDIPLADKLRFGDIFMLHETVADAVENMSNEELKALPRTHLSSFTLELVGEKLALI</sequence>
<proteinExistence type="predicted"/>
<dbReference type="Gene3D" id="3.30.710.10">
    <property type="entry name" value="Potassium Channel Kv1.1, Chain A"/>
    <property type="match status" value="1"/>
</dbReference>
<dbReference type="PROSITE" id="PS50097">
    <property type="entry name" value="BTB"/>
    <property type="match status" value="1"/>
</dbReference>
<dbReference type="PANTHER" id="PTHR22744:SF17">
    <property type="entry name" value="BTB DOMAIN-CONTAINING PROTEIN"/>
    <property type="match status" value="1"/>
</dbReference>
<dbReference type="EMBL" id="AZBU02000001">
    <property type="protein sequence ID" value="TMS33340.1"/>
    <property type="molecule type" value="Genomic_DNA"/>
</dbReference>
<keyword evidence="3" id="KW-1185">Reference proteome</keyword>
<dbReference type="SMART" id="SM00225">
    <property type="entry name" value="BTB"/>
    <property type="match status" value="1"/>
</dbReference>
<reference evidence="2 3" key="2">
    <citation type="journal article" date="2019" name="G3 (Bethesda)">
        <title>Hybrid Assembly of the Genome of the Entomopathogenic Nematode Steinernema carpocapsae Identifies the X-Chromosome.</title>
        <authorList>
            <person name="Serra L."/>
            <person name="Macchietto M."/>
            <person name="Macias-Munoz A."/>
            <person name="McGill C.J."/>
            <person name="Rodriguez I.M."/>
            <person name="Rodriguez B."/>
            <person name="Murad R."/>
            <person name="Mortazavi A."/>
        </authorList>
    </citation>
    <scope>NUCLEOTIDE SEQUENCE [LARGE SCALE GENOMIC DNA]</scope>
    <source>
        <strain evidence="2 3">ALL</strain>
    </source>
</reference>
<feature type="domain" description="BTB" evidence="1">
    <location>
        <begin position="147"/>
        <end position="208"/>
    </location>
</feature>
<dbReference type="InterPro" id="IPR000210">
    <property type="entry name" value="BTB/POZ_dom"/>
</dbReference>
<organism evidence="2 3">
    <name type="scientific">Steinernema carpocapsae</name>
    <name type="common">Entomopathogenic nematode</name>
    <dbReference type="NCBI Taxonomy" id="34508"/>
    <lineage>
        <taxon>Eukaryota</taxon>
        <taxon>Metazoa</taxon>
        <taxon>Ecdysozoa</taxon>
        <taxon>Nematoda</taxon>
        <taxon>Chromadorea</taxon>
        <taxon>Rhabditida</taxon>
        <taxon>Tylenchina</taxon>
        <taxon>Panagrolaimomorpha</taxon>
        <taxon>Strongyloidoidea</taxon>
        <taxon>Steinernematidae</taxon>
        <taxon>Steinernema</taxon>
    </lineage>
</organism>